<keyword evidence="1" id="KW-0732">Signal</keyword>
<protein>
    <recommendedName>
        <fullName evidence="4">Low molecular weight T-cell antigen</fullName>
    </recommendedName>
</protein>
<name>A0A829HSK7_9MYCO</name>
<sequence length="121" mass="13260">MVGTRRLENMNKLSLTKTIAAVGGITMALSAGAGLASADPVTDEMVNSTCTYEQANAALHAENPMAAEYFDASPPNQQFMREFLSSPKDKRVSMINQVRGNQGIEYVIPVFQQMVRSCHKY</sequence>
<dbReference type="InterPro" id="IPR032407">
    <property type="entry name" value="MHB"/>
</dbReference>
<feature type="signal peptide" evidence="1">
    <location>
        <begin position="1"/>
        <end position="38"/>
    </location>
</feature>
<proteinExistence type="predicted"/>
<evidence type="ECO:0008006" key="4">
    <source>
        <dbReference type="Google" id="ProtNLM"/>
    </source>
</evidence>
<comment type="caution">
    <text evidence="2">The sequence shown here is derived from an EMBL/GenBank/DDBJ whole genome shotgun (WGS) entry which is preliminary data.</text>
</comment>
<gene>
    <name evidence="2" type="ORF">J108_19600</name>
</gene>
<dbReference type="PIRSF" id="PIRSF010611">
    <property type="entry name" value="UCP010611"/>
    <property type="match status" value="1"/>
</dbReference>
<organism evidence="2 3">
    <name type="scientific">Mycobacteroides abscessus subsp. bolletii CRM-0020</name>
    <dbReference type="NCBI Taxonomy" id="1306401"/>
    <lineage>
        <taxon>Bacteria</taxon>
        <taxon>Bacillati</taxon>
        <taxon>Actinomycetota</taxon>
        <taxon>Actinomycetes</taxon>
        <taxon>Mycobacteriales</taxon>
        <taxon>Mycobacteriaceae</taxon>
        <taxon>Mycobacteroides</taxon>
        <taxon>Mycobacteroides abscessus</taxon>
    </lineage>
</organism>
<dbReference type="EMBL" id="ATFQ01000028">
    <property type="protein sequence ID" value="EPQ21623.1"/>
    <property type="molecule type" value="Genomic_DNA"/>
</dbReference>
<feature type="chain" id="PRO_5032540721" description="Low molecular weight T-cell antigen" evidence="1">
    <location>
        <begin position="39"/>
        <end position="121"/>
    </location>
</feature>
<dbReference type="NCBIfam" id="TIGR04529">
    <property type="entry name" value="MTB_hemophore"/>
    <property type="match status" value="1"/>
</dbReference>
<dbReference type="InterPro" id="IPR016572">
    <property type="entry name" value="UCP010611"/>
</dbReference>
<dbReference type="Proteomes" id="UP000014969">
    <property type="component" value="Unassembled WGS sequence"/>
</dbReference>
<dbReference type="AlphaFoldDB" id="A0A829HSK7"/>
<accession>A0A829HSK7</accession>
<evidence type="ECO:0000313" key="3">
    <source>
        <dbReference type="Proteomes" id="UP000014969"/>
    </source>
</evidence>
<reference evidence="2 3" key="1">
    <citation type="journal article" date="2013" name="Genome Announc.">
        <title>Genome Sequence of an Epidemic Isolate of Mycobacterium abscessus subsp. bolletii from Rio de Janeiro, Brazil.</title>
        <authorList>
            <person name="Davidson R.M."/>
            <person name="Reynolds P.R."/>
            <person name="Farias-Hesson E."/>
            <person name="Duarte R.S."/>
            <person name="Jackson M."/>
            <person name="Strong M."/>
        </authorList>
    </citation>
    <scope>NUCLEOTIDE SEQUENCE [LARGE SCALE GENOMIC DNA]</scope>
    <source>
        <strain evidence="2 3">CRM-0020</strain>
    </source>
</reference>
<evidence type="ECO:0000313" key="2">
    <source>
        <dbReference type="EMBL" id="EPQ21623.1"/>
    </source>
</evidence>
<evidence type="ECO:0000256" key="1">
    <source>
        <dbReference type="SAM" id="SignalP"/>
    </source>
</evidence>
<dbReference type="GO" id="GO:0020037">
    <property type="term" value="F:heme binding"/>
    <property type="evidence" value="ECO:0007669"/>
    <property type="project" value="InterPro"/>
</dbReference>